<evidence type="ECO:0000256" key="7">
    <source>
        <dbReference type="ARBA" id="ARBA00023237"/>
    </source>
</evidence>
<name>A0ABS3YFZ8_9BACT</name>
<evidence type="ECO:0000256" key="1">
    <source>
        <dbReference type="ARBA" id="ARBA00004571"/>
    </source>
</evidence>
<dbReference type="Gene3D" id="2.170.130.10">
    <property type="entry name" value="TonB-dependent receptor, plug domain"/>
    <property type="match status" value="1"/>
</dbReference>
<feature type="signal peptide" evidence="10">
    <location>
        <begin position="1"/>
        <end position="35"/>
    </location>
</feature>
<evidence type="ECO:0000256" key="5">
    <source>
        <dbReference type="ARBA" id="ARBA00023077"/>
    </source>
</evidence>
<evidence type="ECO:0000256" key="3">
    <source>
        <dbReference type="ARBA" id="ARBA00022452"/>
    </source>
</evidence>
<dbReference type="InterPro" id="IPR023996">
    <property type="entry name" value="TonB-dep_OMP_SusC/RagA"/>
</dbReference>
<evidence type="ECO:0000256" key="9">
    <source>
        <dbReference type="RuleBase" id="RU003357"/>
    </source>
</evidence>
<dbReference type="Gene3D" id="2.40.170.20">
    <property type="entry name" value="TonB-dependent receptor, beta-barrel domain"/>
    <property type="match status" value="1"/>
</dbReference>
<keyword evidence="13" id="KW-0675">Receptor</keyword>
<evidence type="ECO:0000259" key="12">
    <source>
        <dbReference type="Pfam" id="PF07715"/>
    </source>
</evidence>
<comment type="subcellular location">
    <subcellularLocation>
        <location evidence="1 8">Cell outer membrane</location>
        <topology evidence="1 8">Multi-pass membrane protein</topology>
    </subcellularLocation>
</comment>
<feature type="domain" description="TonB-dependent receptor plug" evidence="12">
    <location>
        <begin position="142"/>
        <end position="246"/>
    </location>
</feature>
<evidence type="ECO:0000256" key="2">
    <source>
        <dbReference type="ARBA" id="ARBA00022448"/>
    </source>
</evidence>
<keyword evidence="4 8" id="KW-0812">Transmembrane</keyword>
<feature type="domain" description="TonB-dependent receptor-like beta-barrel" evidence="11">
    <location>
        <begin position="426"/>
        <end position="1035"/>
    </location>
</feature>
<keyword evidence="10" id="KW-0732">Signal</keyword>
<evidence type="ECO:0000256" key="6">
    <source>
        <dbReference type="ARBA" id="ARBA00023136"/>
    </source>
</evidence>
<dbReference type="InterPro" id="IPR008969">
    <property type="entry name" value="CarboxyPept-like_regulatory"/>
</dbReference>
<organism evidence="13 14">
    <name type="scientific">Chitinophaga chungangae</name>
    <dbReference type="NCBI Taxonomy" id="2821488"/>
    <lineage>
        <taxon>Bacteria</taxon>
        <taxon>Pseudomonadati</taxon>
        <taxon>Bacteroidota</taxon>
        <taxon>Chitinophagia</taxon>
        <taxon>Chitinophagales</taxon>
        <taxon>Chitinophagaceae</taxon>
        <taxon>Chitinophaga</taxon>
    </lineage>
</organism>
<dbReference type="RefSeq" id="WP_209146609.1">
    <property type="nucleotide sequence ID" value="NZ_JAGHKP010000003.1"/>
</dbReference>
<dbReference type="SUPFAM" id="SSF56935">
    <property type="entry name" value="Porins"/>
    <property type="match status" value="1"/>
</dbReference>
<dbReference type="Pfam" id="PF00593">
    <property type="entry name" value="TonB_dep_Rec_b-barrel"/>
    <property type="match status" value="1"/>
</dbReference>
<dbReference type="PROSITE" id="PS52016">
    <property type="entry name" value="TONB_DEPENDENT_REC_3"/>
    <property type="match status" value="1"/>
</dbReference>
<keyword evidence="3 8" id="KW-1134">Transmembrane beta strand</keyword>
<comment type="caution">
    <text evidence="13">The sequence shown here is derived from an EMBL/GenBank/DDBJ whole genome shotgun (WGS) entry which is preliminary data.</text>
</comment>
<keyword evidence="14" id="KW-1185">Reference proteome</keyword>
<evidence type="ECO:0000313" key="13">
    <source>
        <dbReference type="EMBL" id="MBO9153607.1"/>
    </source>
</evidence>
<dbReference type="EMBL" id="JAGHKP010000003">
    <property type="protein sequence ID" value="MBO9153607.1"/>
    <property type="molecule type" value="Genomic_DNA"/>
</dbReference>
<dbReference type="SUPFAM" id="SSF49464">
    <property type="entry name" value="Carboxypeptidase regulatory domain-like"/>
    <property type="match status" value="1"/>
</dbReference>
<dbReference type="InterPro" id="IPR039426">
    <property type="entry name" value="TonB-dep_rcpt-like"/>
</dbReference>
<evidence type="ECO:0000256" key="10">
    <source>
        <dbReference type="SAM" id="SignalP"/>
    </source>
</evidence>
<reference evidence="14" key="1">
    <citation type="submission" date="2021-03" db="EMBL/GenBank/DDBJ databases">
        <title>Assistant Professor.</title>
        <authorList>
            <person name="Huq M.A."/>
        </authorList>
    </citation>
    <scope>NUCLEOTIDE SEQUENCE [LARGE SCALE GENOMIC DNA]</scope>
    <source>
        <strain evidence="14">MAH-28</strain>
    </source>
</reference>
<protein>
    <submittedName>
        <fullName evidence="13">TonB-dependent receptor</fullName>
    </submittedName>
</protein>
<evidence type="ECO:0000256" key="8">
    <source>
        <dbReference type="PROSITE-ProRule" id="PRU01360"/>
    </source>
</evidence>
<evidence type="ECO:0000256" key="4">
    <source>
        <dbReference type="ARBA" id="ARBA00022692"/>
    </source>
</evidence>
<dbReference type="NCBIfam" id="TIGR04056">
    <property type="entry name" value="OMP_RagA_SusC"/>
    <property type="match status" value="1"/>
</dbReference>
<dbReference type="InterPro" id="IPR023997">
    <property type="entry name" value="TonB-dep_OMP_SusC/RagA_CS"/>
</dbReference>
<dbReference type="Proteomes" id="UP000679126">
    <property type="component" value="Unassembled WGS sequence"/>
</dbReference>
<dbReference type="Gene3D" id="2.60.40.1120">
    <property type="entry name" value="Carboxypeptidase-like, regulatory domain"/>
    <property type="match status" value="1"/>
</dbReference>
<comment type="similarity">
    <text evidence="8 9">Belongs to the TonB-dependent receptor family.</text>
</comment>
<keyword evidence="7 8" id="KW-0998">Cell outer membrane</keyword>
<dbReference type="InterPro" id="IPR036942">
    <property type="entry name" value="Beta-barrel_TonB_sf"/>
</dbReference>
<feature type="chain" id="PRO_5046699721" evidence="10">
    <location>
        <begin position="36"/>
        <end position="1080"/>
    </location>
</feature>
<dbReference type="InterPro" id="IPR012910">
    <property type="entry name" value="Plug_dom"/>
</dbReference>
<gene>
    <name evidence="13" type="ORF">J7I43_15365</name>
</gene>
<dbReference type="InterPro" id="IPR000531">
    <property type="entry name" value="Beta-barrel_TonB"/>
</dbReference>
<keyword evidence="2 8" id="KW-0813">Transport</keyword>
<dbReference type="Pfam" id="PF07715">
    <property type="entry name" value="Plug"/>
    <property type="match status" value="1"/>
</dbReference>
<dbReference type="InterPro" id="IPR037066">
    <property type="entry name" value="Plug_dom_sf"/>
</dbReference>
<evidence type="ECO:0000259" key="11">
    <source>
        <dbReference type="Pfam" id="PF00593"/>
    </source>
</evidence>
<sequence>MQKTFLVSMTAPAHRLCFIAGVLCLLVCNSIYAAAASPAGKFSAERPADIIVRGTVTDSDNGAALPGAQVRLKGSKTGAASDGEGRFTLTVPDNGGTLIVSFMGYTTQEVDIAGRTEINIQLKPDAQKLQDVVVVGYGTQSKTKVTGSVAQVGEEVFKNRPIVNIAQGLQGAIPNLNISFGDGQLNRGGTFNIRGFTSINGGAPLILIDGTPGEINLINPEDVESVTVLKDAASAAIYGARAAFGVILVTTKKGKEGRPLVRYTSNFGFGKPIGIPSVVNDALEAATVQNEAYRGYAGTDAPGMPAIIDYLKQRRDDPSLPELGTDASGNFIRGANTDWYDEFYRDKAPFSKNYISISNSKNNTSYYLSLGYEKQKGIFEQATDSYQRISSRLKVDTRVWEWLQVFDNIEFNQGLYDAPNKFVTDGGYNVYRYLSLYANPYEAIKTANGNYTLAGMSVFGQLNDAGRTKNKDQVFKNTIGFRTNFFGNRLRLNGDYTYFLTQTRDDIQYFRMKYENRPNSIVNFTNPDYYSSGAADRAHHIINLYAEYEERFGKHHLKGMAGFNRELNQLSSFIARRDENITSSLGSVNLTNGIPTLSANKSEWALQGIFGRVNYDFDNKYLLEFNGRYDGTSRFAKNDRFGFFPSVSAGWVLSNEAFFSPLKRTVNSFKIRGSYGSLGNQLVSNYAYISTMSPYSASDLLDLNGQLPLAVRAPNLVPFNLTWETASTLNLGFDMALLKNRLNVGFDWYDRQTKNMLTKGRTLPAVLGTAEPKENAADLSTKGWELSLKWNDETQLAGKPFSYYVSVVLSDSRSFITRFNNPSRLLTDFYEGMEVGEIWGYTTLGFFKTDDESATHADQSRLHLFPGLPKAGDIKFEDTNGDKVINFGKNTVDDPGDLCKIGNTTPRYAYGVNMGFNWYNFSLDVFLQGVGKRDFWPGTEAAVFWGFYNRWNQPVYDHIYGNYWTPENPDAYFPRLRAYEALTTDRSLGAVQTRYLQNAAYLRLKNLSVGYTIPRAVTDKAKISLARVFFSGQNLYEWTRLSKAFDPEGLNDEVDASRSNGAGFVYPLQRTFTFGVELNF</sequence>
<keyword evidence="6 8" id="KW-0472">Membrane</keyword>
<proteinExistence type="inferred from homology"/>
<accession>A0ABS3YFZ8</accession>
<dbReference type="Pfam" id="PF13715">
    <property type="entry name" value="CarbopepD_reg_2"/>
    <property type="match status" value="1"/>
</dbReference>
<keyword evidence="5 9" id="KW-0798">TonB box</keyword>
<dbReference type="NCBIfam" id="TIGR04057">
    <property type="entry name" value="SusC_RagA_signa"/>
    <property type="match status" value="1"/>
</dbReference>
<evidence type="ECO:0000313" key="14">
    <source>
        <dbReference type="Proteomes" id="UP000679126"/>
    </source>
</evidence>